<dbReference type="InterPro" id="IPR003034">
    <property type="entry name" value="SAP_dom"/>
</dbReference>
<evidence type="ECO:0000313" key="3">
    <source>
        <dbReference type="Proteomes" id="UP000019335"/>
    </source>
</evidence>
<dbReference type="SMART" id="SM00513">
    <property type="entry name" value="SAP"/>
    <property type="match status" value="1"/>
</dbReference>
<sequence length="367" mass="39792">MGPPVEAEGLFRRLLGSAIARLGSPSTSLSAASSAGSSLAGKGRAVDCEDGDCNVVPVHALRQLRQVARFVEVVLGWEGVEMAVGGSPEADKLDEPEQPTASSLLHMEVDDGVYVQDIVLMPKAAGGLGAKHSLPPPLPVIVEVDGPPHFFNNVPRRSRGDHKLKARILEAQTGKKNGGVVSVTWWEWVCRTRRQRTRMMVRKLVEVGVTDPSLYLRGVAALSSEEEGEEENEEFVEALSFEGEDDEGEWMSYSDDENDEDSEAAAGGLIQAKARSLLQQKQERPQSMIIWGREDGGHVYNAPSSARLSLEGLGARIESDEESFLWSLTVPELKAKLREKCLPVSGVKAALVSRLMDILEAVEEGGK</sequence>
<organism evidence="2 3">
    <name type="scientific">Nannochloropsis gaditana</name>
    <dbReference type="NCBI Taxonomy" id="72520"/>
    <lineage>
        <taxon>Eukaryota</taxon>
        <taxon>Sar</taxon>
        <taxon>Stramenopiles</taxon>
        <taxon>Ochrophyta</taxon>
        <taxon>Eustigmatophyceae</taxon>
        <taxon>Eustigmatales</taxon>
        <taxon>Monodopsidaceae</taxon>
        <taxon>Nannochloropsis</taxon>
    </lineage>
</organism>
<reference evidence="2 3" key="1">
    <citation type="journal article" date="2014" name="Mol. Plant">
        <title>Chromosome Scale Genome Assembly and Transcriptome Profiling of Nannochloropsis gaditana in Nitrogen Depletion.</title>
        <authorList>
            <person name="Corteggiani Carpinelli E."/>
            <person name="Telatin A."/>
            <person name="Vitulo N."/>
            <person name="Forcato C."/>
            <person name="D'Angelo M."/>
            <person name="Schiavon R."/>
            <person name="Vezzi A."/>
            <person name="Giacometti G.M."/>
            <person name="Morosinotto T."/>
            <person name="Valle G."/>
        </authorList>
    </citation>
    <scope>NUCLEOTIDE SEQUENCE [LARGE SCALE GENOMIC DNA]</scope>
    <source>
        <strain evidence="2 3">B-31</strain>
    </source>
</reference>
<dbReference type="EMBL" id="AZIL01002062">
    <property type="protein sequence ID" value="EWM22830.1"/>
    <property type="molecule type" value="Genomic_DNA"/>
</dbReference>
<accession>W7T735</accession>
<gene>
    <name evidence="2" type="ORF">Naga_100733g3</name>
</gene>
<dbReference type="AlphaFoldDB" id="W7T735"/>
<feature type="domain" description="SAP" evidence="1">
    <location>
        <begin position="325"/>
        <end position="359"/>
    </location>
</feature>
<proteinExistence type="predicted"/>
<evidence type="ECO:0000313" key="2">
    <source>
        <dbReference type="EMBL" id="EWM22830.1"/>
    </source>
</evidence>
<evidence type="ECO:0000259" key="1">
    <source>
        <dbReference type="PROSITE" id="PS50800"/>
    </source>
</evidence>
<dbReference type="PROSITE" id="PS50800">
    <property type="entry name" value="SAP"/>
    <property type="match status" value="1"/>
</dbReference>
<keyword evidence="3" id="KW-1185">Reference proteome</keyword>
<dbReference type="Pfam" id="PF02037">
    <property type="entry name" value="SAP"/>
    <property type="match status" value="1"/>
</dbReference>
<dbReference type="InterPro" id="IPR036361">
    <property type="entry name" value="SAP_dom_sf"/>
</dbReference>
<dbReference type="Proteomes" id="UP000019335">
    <property type="component" value="Chromosome 21"/>
</dbReference>
<dbReference type="SUPFAM" id="SSF68906">
    <property type="entry name" value="SAP domain"/>
    <property type="match status" value="1"/>
</dbReference>
<dbReference type="OrthoDB" id="2122982at2759"/>
<comment type="caution">
    <text evidence="2">The sequence shown here is derived from an EMBL/GenBank/DDBJ whole genome shotgun (WGS) entry which is preliminary data.</text>
</comment>
<dbReference type="Gene3D" id="1.10.720.30">
    <property type="entry name" value="SAP domain"/>
    <property type="match status" value="1"/>
</dbReference>
<protein>
    <submittedName>
        <fullName evidence="2">RAP domain protein</fullName>
    </submittedName>
</protein>
<name>W7T735_9STRA</name>